<accession>A0A9D2EMJ6</accession>
<dbReference type="GO" id="GO:0006355">
    <property type="term" value="P:regulation of DNA-templated transcription"/>
    <property type="evidence" value="ECO:0007669"/>
    <property type="project" value="InterPro"/>
</dbReference>
<organism evidence="2 3">
    <name type="scientific">Candidatus Anaerobutyricum stercoris</name>
    <dbReference type="NCBI Taxonomy" id="2838457"/>
    <lineage>
        <taxon>Bacteria</taxon>
        <taxon>Bacillati</taxon>
        <taxon>Bacillota</taxon>
        <taxon>Clostridia</taxon>
        <taxon>Lachnospirales</taxon>
        <taxon>Lachnospiraceae</taxon>
        <taxon>Anaerobutyricum</taxon>
    </lineage>
</organism>
<proteinExistence type="predicted"/>
<dbReference type="SUPFAM" id="SSF46955">
    <property type="entry name" value="Putative DNA-binding domain"/>
    <property type="match status" value="1"/>
</dbReference>
<sequence>MTIDEVSERYQIPAEILREYEGWGLCGADSVSWQCEKQDLERLSLIMVLHDVGFRKDEVEEYMRLVLEGETTRERRMRMLEERRVEALDEIHRREQKLEQLDYLRFRMQKEQKEQSERRPSDPK</sequence>
<dbReference type="EMBL" id="DXBR01000101">
    <property type="protein sequence ID" value="HIZ40453.1"/>
    <property type="molecule type" value="Genomic_DNA"/>
</dbReference>
<evidence type="ECO:0000259" key="1">
    <source>
        <dbReference type="Pfam" id="PF13411"/>
    </source>
</evidence>
<gene>
    <name evidence="2" type="ORF">H9968_11165</name>
</gene>
<dbReference type="Gene3D" id="1.10.1660.10">
    <property type="match status" value="1"/>
</dbReference>
<comment type="caution">
    <text evidence="2">The sequence shown here is derived from an EMBL/GenBank/DDBJ whole genome shotgun (WGS) entry which is preliminary data.</text>
</comment>
<feature type="domain" description="HTH merR-type" evidence="1">
    <location>
        <begin position="1"/>
        <end position="64"/>
    </location>
</feature>
<evidence type="ECO:0000313" key="2">
    <source>
        <dbReference type="EMBL" id="HIZ40453.1"/>
    </source>
</evidence>
<dbReference type="GO" id="GO:0003677">
    <property type="term" value="F:DNA binding"/>
    <property type="evidence" value="ECO:0007669"/>
    <property type="project" value="InterPro"/>
</dbReference>
<name>A0A9D2EMJ6_9FIRM</name>
<evidence type="ECO:0000313" key="3">
    <source>
        <dbReference type="Proteomes" id="UP000824049"/>
    </source>
</evidence>
<dbReference type="Proteomes" id="UP000824049">
    <property type="component" value="Unassembled WGS sequence"/>
</dbReference>
<dbReference type="Pfam" id="PF13411">
    <property type="entry name" value="MerR_1"/>
    <property type="match status" value="1"/>
</dbReference>
<dbReference type="AlphaFoldDB" id="A0A9D2EMJ6"/>
<reference evidence="2" key="2">
    <citation type="submission" date="2021-04" db="EMBL/GenBank/DDBJ databases">
        <authorList>
            <person name="Gilroy R."/>
        </authorList>
    </citation>
    <scope>NUCLEOTIDE SEQUENCE</scope>
    <source>
        <strain evidence="2">CHK179-28034</strain>
    </source>
</reference>
<reference evidence="2" key="1">
    <citation type="journal article" date="2021" name="PeerJ">
        <title>Extensive microbial diversity within the chicken gut microbiome revealed by metagenomics and culture.</title>
        <authorList>
            <person name="Gilroy R."/>
            <person name="Ravi A."/>
            <person name="Getino M."/>
            <person name="Pursley I."/>
            <person name="Horton D.L."/>
            <person name="Alikhan N.F."/>
            <person name="Baker D."/>
            <person name="Gharbi K."/>
            <person name="Hall N."/>
            <person name="Watson M."/>
            <person name="Adriaenssens E.M."/>
            <person name="Foster-Nyarko E."/>
            <person name="Jarju S."/>
            <person name="Secka A."/>
            <person name="Antonio M."/>
            <person name="Oren A."/>
            <person name="Chaudhuri R.R."/>
            <person name="La Ragione R."/>
            <person name="Hildebrand F."/>
            <person name="Pallen M.J."/>
        </authorList>
    </citation>
    <scope>NUCLEOTIDE SEQUENCE</scope>
    <source>
        <strain evidence="2">CHK179-28034</strain>
    </source>
</reference>
<dbReference type="InterPro" id="IPR009061">
    <property type="entry name" value="DNA-bd_dom_put_sf"/>
</dbReference>
<dbReference type="InterPro" id="IPR000551">
    <property type="entry name" value="MerR-type_HTH_dom"/>
</dbReference>
<protein>
    <submittedName>
        <fullName evidence="2">Helix-turn-helix domain-containing protein</fullName>
    </submittedName>
</protein>